<comment type="caution">
    <text evidence="7">The sequence shown here is derived from an EMBL/GenBank/DDBJ whole genome shotgun (WGS) entry which is preliminary data.</text>
</comment>
<accession>A0A2H0KGK2</accession>
<keyword evidence="2 5" id="KW-0812">Transmembrane</keyword>
<evidence type="ECO:0000256" key="4">
    <source>
        <dbReference type="ARBA" id="ARBA00023136"/>
    </source>
</evidence>
<dbReference type="PANTHER" id="PTHR37422:SF13">
    <property type="entry name" value="LIPOPOLYSACCHARIDE BIOSYNTHESIS PROTEIN PA4999-RELATED"/>
    <property type="match status" value="1"/>
</dbReference>
<dbReference type="InterPro" id="IPR007016">
    <property type="entry name" value="O-antigen_ligase-rel_domated"/>
</dbReference>
<dbReference type="PANTHER" id="PTHR37422">
    <property type="entry name" value="TEICHURONIC ACID BIOSYNTHESIS PROTEIN TUAE"/>
    <property type="match status" value="1"/>
</dbReference>
<dbReference type="Proteomes" id="UP000231371">
    <property type="component" value="Unassembled WGS sequence"/>
</dbReference>
<protein>
    <recommendedName>
        <fullName evidence="6">O-antigen ligase-related domain-containing protein</fullName>
    </recommendedName>
</protein>
<feature type="transmembrane region" description="Helical" evidence="5">
    <location>
        <begin position="247"/>
        <end position="274"/>
    </location>
</feature>
<proteinExistence type="predicted"/>
<comment type="subcellular location">
    <subcellularLocation>
        <location evidence="1">Membrane</location>
        <topology evidence="1">Multi-pass membrane protein</topology>
    </subcellularLocation>
</comment>
<evidence type="ECO:0000256" key="3">
    <source>
        <dbReference type="ARBA" id="ARBA00022989"/>
    </source>
</evidence>
<evidence type="ECO:0000313" key="8">
    <source>
        <dbReference type="Proteomes" id="UP000231371"/>
    </source>
</evidence>
<dbReference type="EMBL" id="PCVI01000014">
    <property type="protein sequence ID" value="PIQ70369.1"/>
    <property type="molecule type" value="Genomic_DNA"/>
</dbReference>
<sequence length="437" mass="50555">MNFAKISKFLLILAAVSLIFRKGLFLQTFIPKPFEIFLFLALISSFFYFFPKNLNKFKIIDKKIYLALFIFLFSVGLATLISYLRYGVGFNIGGVLNTVRFLIMTITFILFYVFFKEDKIFYKRVWWTFFVPVIFIPLLIFPELAYKFSIVEQNGRFYGLFQNPSDASLFFLIALSFFFVLFLKNFYQKRGYFCLAYFLLTVTMASLVLWSQARAAWFGMIGGLMMASYLVIIAFRKNLLKNLLLNAVIIILILILAFAILPSSAKIVLILRIFPQYNHYVREKVDDVSQLSSQNLGDLISKIKRENASPDLFYDQPRLAIWKDYLKLIPKNPLGLGLNYYHPELAVKLQGKPLGGYHNLLLECWTYGGITALGAFLYLLWRIILNIKNKIRDNSKNPLTIYNIGIASALFGLIIHSLFGGLIFFYFVWILLAMALI</sequence>
<feature type="transmembrane region" description="Helical" evidence="5">
    <location>
        <begin position="125"/>
        <end position="146"/>
    </location>
</feature>
<dbReference type="InterPro" id="IPR051533">
    <property type="entry name" value="WaaL-like"/>
</dbReference>
<dbReference type="AlphaFoldDB" id="A0A2H0KGK2"/>
<feature type="transmembrane region" description="Helical" evidence="5">
    <location>
        <begin position="192"/>
        <end position="210"/>
    </location>
</feature>
<dbReference type="Pfam" id="PF04932">
    <property type="entry name" value="Wzy_C"/>
    <property type="match status" value="1"/>
</dbReference>
<evidence type="ECO:0000259" key="6">
    <source>
        <dbReference type="Pfam" id="PF04932"/>
    </source>
</evidence>
<organism evidence="7 8">
    <name type="scientific">Candidatus Shapirobacteria bacterium CG11_big_fil_rev_8_21_14_0_20_40_12</name>
    <dbReference type="NCBI Taxonomy" id="1974889"/>
    <lineage>
        <taxon>Bacteria</taxon>
        <taxon>Candidatus Shapironibacteriota</taxon>
    </lineage>
</organism>
<evidence type="ECO:0000256" key="1">
    <source>
        <dbReference type="ARBA" id="ARBA00004141"/>
    </source>
</evidence>
<reference evidence="7 8" key="1">
    <citation type="submission" date="2017-09" db="EMBL/GenBank/DDBJ databases">
        <title>Depth-based differentiation of microbial function through sediment-hosted aquifers and enrichment of novel symbionts in the deep terrestrial subsurface.</title>
        <authorList>
            <person name="Probst A.J."/>
            <person name="Ladd B."/>
            <person name="Jarett J.K."/>
            <person name="Geller-Mcgrath D.E."/>
            <person name="Sieber C.M."/>
            <person name="Emerson J.B."/>
            <person name="Anantharaman K."/>
            <person name="Thomas B.C."/>
            <person name="Malmstrom R."/>
            <person name="Stieglmeier M."/>
            <person name="Klingl A."/>
            <person name="Woyke T."/>
            <person name="Ryan C.M."/>
            <person name="Banfield J.F."/>
        </authorList>
    </citation>
    <scope>NUCLEOTIDE SEQUENCE [LARGE SCALE GENOMIC DNA]</scope>
    <source>
        <strain evidence="7">CG11_big_fil_rev_8_21_14_0_20_40_12</strain>
    </source>
</reference>
<feature type="transmembrane region" description="Helical" evidence="5">
    <location>
        <begin position="406"/>
        <end position="432"/>
    </location>
</feature>
<evidence type="ECO:0000256" key="5">
    <source>
        <dbReference type="SAM" id="Phobius"/>
    </source>
</evidence>
<feature type="transmembrane region" description="Helical" evidence="5">
    <location>
        <begin position="166"/>
        <end position="183"/>
    </location>
</feature>
<feature type="transmembrane region" description="Helical" evidence="5">
    <location>
        <begin position="64"/>
        <end position="84"/>
    </location>
</feature>
<feature type="domain" description="O-antigen ligase-related" evidence="6">
    <location>
        <begin position="200"/>
        <end position="377"/>
    </location>
</feature>
<keyword evidence="3 5" id="KW-1133">Transmembrane helix</keyword>
<feature type="transmembrane region" description="Helical" evidence="5">
    <location>
        <begin position="90"/>
        <end position="113"/>
    </location>
</feature>
<feature type="transmembrane region" description="Helical" evidence="5">
    <location>
        <begin position="36"/>
        <end position="52"/>
    </location>
</feature>
<feature type="transmembrane region" description="Helical" evidence="5">
    <location>
        <begin position="365"/>
        <end position="385"/>
    </location>
</feature>
<keyword evidence="4 5" id="KW-0472">Membrane</keyword>
<gene>
    <name evidence="7" type="ORF">COV89_00805</name>
</gene>
<evidence type="ECO:0000313" key="7">
    <source>
        <dbReference type="EMBL" id="PIQ70369.1"/>
    </source>
</evidence>
<name>A0A2H0KGK2_9BACT</name>
<evidence type="ECO:0000256" key="2">
    <source>
        <dbReference type="ARBA" id="ARBA00022692"/>
    </source>
</evidence>
<feature type="transmembrane region" description="Helical" evidence="5">
    <location>
        <begin position="216"/>
        <end position="235"/>
    </location>
</feature>
<dbReference type="GO" id="GO:0016020">
    <property type="term" value="C:membrane"/>
    <property type="evidence" value="ECO:0007669"/>
    <property type="project" value="UniProtKB-SubCell"/>
</dbReference>